<comment type="caution">
    <text evidence="1">The sequence shown here is derived from an EMBL/GenBank/DDBJ whole genome shotgun (WGS) entry which is preliminary data.</text>
</comment>
<name>A0AA41XUS2_9GAMM</name>
<evidence type="ECO:0000313" key="2">
    <source>
        <dbReference type="Proteomes" id="UP001165569"/>
    </source>
</evidence>
<reference evidence="1" key="1">
    <citation type="submission" date="2022-04" db="EMBL/GenBank/DDBJ databases">
        <title>Brenneria sp. isolated from walnut trees in Serbia.</title>
        <authorList>
            <person name="Gasic K."/>
            <person name="Zlatkovic N."/>
            <person name="Kuzmanovic N."/>
        </authorList>
    </citation>
    <scope>NUCLEOTIDE SEQUENCE</scope>
    <source>
        <strain evidence="1">KBI 447</strain>
    </source>
</reference>
<proteinExistence type="predicted"/>
<gene>
    <name evidence="1" type="ORF">NC803_08590</name>
</gene>
<protein>
    <submittedName>
        <fullName evidence="1">Uncharacterized protein</fullName>
    </submittedName>
</protein>
<dbReference type="EMBL" id="JAMPJT010000005">
    <property type="protein sequence ID" value="MCV9878905.1"/>
    <property type="molecule type" value="Genomic_DNA"/>
</dbReference>
<dbReference type="Proteomes" id="UP001165569">
    <property type="component" value="Unassembled WGS sequence"/>
</dbReference>
<accession>A0AA41XUS2</accession>
<dbReference type="AlphaFoldDB" id="A0AA41XUS2"/>
<evidence type="ECO:0000313" key="1">
    <source>
        <dbReference type="EMBL" id="MCV9878905.1"/>
    </source>
</evidence>
<sequence length="52" mass="6317">MEKQDKVIAWQNIESIKYKNKLYSGAKNGVKREEKGKERKGKERKYYFSFTR</sequence>
<organism evidence="1 2">
    <name type="scientific">Brenneria izbisi</name>
    <dbReference type="NCBI Taxonomy" id="2939450"/>
    <lineage>
        <taxon>Bacteria</taxon>
        <taxon>Pseudomonadati</taxon>
        <taxon>Pseudomonadota</taxon>
        <taxon>Gammaproteobacteria</taxon>
        <taxon>Enterobacterales</taxon>
        <taxon>Pectobacteriaceae</taxon>
        <taxon>Brenneria</taxon>
    </lineage>
</organism>